<dbReference type="OMA" id="HHIHEAC"/>
<proteinExistence type="predicted"/>
<accession>A0A139A105</accession>
<feature type="domain" description="RING-type" evidence="3">
    <location>
        <begin position="371"/>
        <end position="413"/>
    </location>
</feature>
<dbReference type="Pfam" id="PF13639">
    <property type="entry name" value="zf-RING_2"/>
    <property type="match status" value="1"/>
</dbReference>
<dbReference type="GO" id="GO:0061630">
    <property type="term" value="F:ubiquitin protein ligase activity"/>
    <property type="evidence" value="ECO:0007669"/>
    <property type="project" value="InterPro"/>
</dbReference>
<evidence type="ECO:0000259" key="4">
    <source>
        <dbReference type="PROSITE" id="PS50966"/>
    </source>
</evidence>
<dbReference type="InterPro" id="IPR001841">
    <property type="entry name" value="Znf_RING"/>
</dbReference>
<dbReference type="EMBL" id="KQ965821">
    <property type="protein sequence ID" value="KXS10460.1"/>
    <property type="molecule type" value="Genomic_DNA"/>
</dbReference>
<dbReference type="OrthoDB" id="8062037at2759"/>
<keyword evidence="1" id="KW-0863">Zinc-finger</keyword>
<feature type="region of interest" description="Disordered" evidence="2">
    <location>
        <begin position="127"/>
        <end position="150"/>
    </location>
</feature>
<protein>
    <recommendedName>
        <fullName evidence="7">RING-type domain-containing protein</fullName>
    </recommendedName>
</protein>
<keyword evidence="1" id="KW-0479">Metal-binding</keyword>
<dbReference type="Gene3D" id="3.30.40.10">
    <property type="entry name" value="Zinc/RING finger domain, C3HC4 (zinc finger)"/>
    <property type="match status" value="2"/>
</dbReference>
<feature type="domain" description="SWIM-type" evidence="4">
    <location>
        <begin position="66"/>
        <end position="98"/>
    </location>
</feature>
<organism evidence="5 6">
    <name type="scientific">Gonapodya prolifera (strain JEL478)</name>
    <name type="common">Monoblepharis prolifera</name>
    <dbReference type="NCBI Taxonomy" id="1344416"/>
    <lineage>
        <taxon>Eukaryota</taxon>
        <taxon>Fungi</taxon>
        <taxon>Fungi incertae sedis</taxon>
        <taxon>Chytridiomycota</taxon>
        <taxon>Chytridiomycota incertae sedis</taxon>
        <taxon>Monoblepharidomycetes</taxon>
        <taxon>Monoblepharidales</taxon>
        <taxon>Gonapodyaceae</taxon>
        <taxon>Gonapodya</taxon>
    </lineage>
</organism>
<feature type="compositionally biased region" description="Polar residues" evidence="2">
    <location>
        <begin position="139"/>
        <end position="148"/>
    </location>
</feature>
<dbReference type="InterPro" id="IPR007527">
    <property type="entry name" value="Znf_SWIM"/>
</dbReference>
<dbReference type="GO" id="GO:0008270">
    <property type="term" value="F:zinc ion binding"/>
    <property type="evidence" value="ECO:0007669"/>
    <property type="project" value="UniProtKB-KW"/>
</dbReference>
<feature type="domain" description="RING-type" evidence="3">
    <location>
        <begin position="159"/>
        <end position="229"/>
    </location>
</feature>
<feature type="region of interest" description="Disordered" evidence="2">
    <location>
        <begin position="561"/>
        <end position="670"/>
    </location>
</feature>
<dbReference type="SMART" id="SM00184">
    <property type="entry name" value="RING"/>
    <property type="match status" value="2"/>
</dbReference>
<feature type="region of interest" description="Disordered" evidence="2">
    <location>
        <begin position="306"/>
        <end position="340"/>
    </location>
</feature>
<evidence type="ECO:0000259" key="3">
    <source>
        <dbReference type="PROSITE" id="PS50089"/>
    </source>
</evidence>
<evidence type="ECO:0008006" key="7">
    <source>
        <dbReference type="Google" id="ProtNLM"/>
    </source>
</evidence>
<gene>
    <name evidence="5" type="ORF">M427DRAFT_61990</name>
</gene>
<feature type="region of interest" description="Disordered" evidence="2">
    <location>
        <begin position="246"/>
        <end position="276"/>
    </location>
</feature>
<dbReference type="PROSITE" id="PS50966">
    <property type="entry name" value="ZF_SWIM"/>
    <property type="match status" value="1"/>
</dbReference>
<dbReference type="STRING" id="1344416.A0A139A105"/>
<evidence type="ECO:0000313" key="6">
    <source>
        <dbReference type="Proteomes" id="UP000070544"/>
    </source>
</evidence>
<feature type="compositionally biased region" description="Basic and acidic residues" evidence="2">
    <location>
        <begin position="588"/>
        <end position="601"/>
    </location>
</feature>
<keyword evidence="1" id="KW-0862">Zinc</keyword>
<dbReference type="PROSITE" id="PS50089">
    <property type="entry name" value="ZF_RING_2"/>
    <property type="match status" value="2"/>
</dbReference>
<feature type="region of interest" description="Disordered" evidence="2">
    <location>
        <begin position="489"/>
        <end position="514"/>
    </location>
</feature>
<dbReference type="AlphaFoldDB" id="A0A139A105"/>
<evidence type="ECO:0000256" key="1">
    <source>
        <dbReference type="PROSITE-ProRule" id="PRU00175"/>
    </source>
</evidence>
<dbReference type="Proteomes" id="UP000070544">
    <property type="component" value="Unassembled WGS sequence"/>
</dbReference>
<keyword evidence="6" id="KW-1185">Reference proteome</keyword>
<feature type="compositionally biased region" description="Basic and acidic residues" evidence="2">
    <location>
        <begin position="613"/>
        <end position="630"/>
    </location>
</feature>
<sequence>MLQAVTSHDGGDEESARVDDGSPELVSSPRLFIVQHRGPLAFDIKEDAYREGAETENGAQRRHCKYRTTLGTNPTCSCCHVQPKGFCYHVSWLLRRKFRVPEGSDILKQTRLTERDISALLEATTGGDKKANATPDMSIKSTAETTDIQPRPLHPDDVCPICMENLLPKGSAPDDKGKGASHKPGGSITPLTFCKHCRNSMHVRCAQMVLQYQSKSIGEDGTLPCPMCRQPFGTVRELRVQLEGAAAQGRREVKRSLRKQRVPHNGPRHSQVEPAAPKLTADAINALQSRDLTPSDYELLLQLDTAQDPDSSLPTRDIPDTISRITSRKSPRGRPRQDQYRTPMIPLHIVGTFYSRTLKHRDHLVTNLSSCGLCSGNLAVGDTVRVLPCGCEQFHRTCIDRALLRAPNCPTCSAPAYEQVSEDGDPTLQFTVDLNAASYVPVPYAKEIGLPRTKKRSKRQSTGDQTQNEDVHSIKLLPTMDSLMITGRTRTLESRHHKTHSTSTTPPPRSEDVNESVATDVAFAADTYNKSAELGSFGSTVPPRMPVKVSSISLLPPIGSSSSIVSSGSHADADENVRTPKARRQRPPRYERREDPTRNVDDTLLVGGSVSLSHHDMEDKSSERKPCEKSRGRRKIRGHTSTSESPREADTTMDVSGRGMAAWRKGAEMD</sequence>
<reference evidence="5 6" key="1">
    <citation type="journal article" date="2015" name="Genome Biol. Evol.">
        <title>Phylogenomic analyses indicate that early fungi evolved digesting cell walls of algal ancestors of land plants.</title>
        <authorList>
            <person name="Chang Y."/>
            <person name="Wang S."/>
            <person name="Sekimoto S."/>
            <person name="Aerts A.L."/>
            <person name="Choi C."/>
            <person name="Clum A."/>
            <person name="LaButti K.M."/>
            <person name="Lindquist E.A."/>
            <person name="Yee Ngan C."/>
            <person name="Ohm R.A."/>
            <person name="Salamov A.A."/>
            <person name="Grigoriev I.V."/>
            <person name="Spatafora J.W."/>
            <person name="Berbee M.L."/>
        </authorList>
    </citation>
    <scope>NUCLEOTIDE SEQUENCE [LARGE SCALE GENOMIC DNA]</scope>
    <source>
        <strain evidence="5 6">JEL478</strain>
    </source>
</reference>
<feature type="region of interest" description="Disordered" evidence="2">
    <location>
        <begin position="1"/>
        <end position="23"/>
    </location>
</feature>
<name>A0A139A105_GONPJ</name>
<evidence type="ECO:0000313" key="5">
    <source>
        <dbReference type="EMBL" id="KXS10460.1"/>
    </source>
</evidence>
<dbReference type="InterPro" id="IPR013083">
    <property type="entry name" value="Znf_RING/FYVE/PHD"/>
</dbReference>
<dbReference type="SUPFAM" id="SSF57850">
    <property type="entry name" value="RING/U-box"/>
    <property type="match status" value="2"/>
</dbReference>
<dbReference type="PANTHER" id="PTHR21540">
    <property type="entry name" value="RING FINGER AND SWIM DOMAIN-CONTAINING PROTEIN 2"/>
    <property type="match status" value="1"/>
</dbReference>
<dbReference type="PANTHER" id="PTHR21540:SF3">
    <property type="entry name" value="E3 UBIQUITIN-PROTEIN LIGASE ZSWIM2"/>
    <property type="match status" value="1"/>
</dbReference>
<dbReference type="InterPro" id="IPR039903">
    <property type="entry name" value="Zswim2"/>
</dbReference>
<evidence type="ECO:0000256" key="2">
    <source>
        <dbReference type="SAM" id="MobiDB-lite"/>
    </source>
</evidence>
<feature type="region of interest" description="Disordered" evidence="2">
    <location>
        <begin position="450"/>
        <end position="477"/>
    </location>
</feature>